<evidence type="ECO:0000313" key="15">
    <source>
        <dbReference type="Proteomes" id="UP000031737"/>
    </source>
</evidence>
<feature type="binding site" evidence="9">
    <location>
        <position position="292"/>
    </location>
    <ligand>
        <name>a protein</name>
        <dbReference type="ChEBI" id="CHEBI:16541"/>
    </ligand>
    <ligandPart>
        <name>N-terminal L-methionine residue</name>
        <dbReference type="ChEBI" id="CHEBI:64731"/>
    </ligandPart>
</feature>
<comment type="function">
    <text evidence="9 11">Cotranslationally removes the N-terminal methionine from nascent proteins. The N-terminal methionine is often cleaved when the second residue in the primary sequence is small and uncharged (Met-Ala-, Cys, Gly, Pro, Ser, Thr, or Val).</text>
</comment>
<evidence type="ECO:0000256" key="2">
    <source>
        <dbReference type="ARBA" id="ARBA00022438"/>
    </source>
</evidence>
<feature type="binding site" evidence="9">
    <location>
        <position position="349"/>
    </location>
    <ligand>
        <name>Zn(2+)</name>
        <dbReference type="ChEBI" id="CHEBI:29105"/>
        <label>4</label>
        <note>catalytic</note>
    </ligand>
</feature>
<evidence type="ECO:0000256" key="4">
    <source>
        <dbReference type="ARBA" id="ARBA00022670"/>
    </source>
</evidence>
<sequence>MPCEGCGLSEAAMQCPTCKKLGLPPSYFCTQTCFKDHWADHKPKHTMSALPTIPTMTEAALNAFNFTGSLRPGRITPRRAVPSHISRPDYADRGDGVSPAEEKERGSKVKVYNLQSLHDETRETTEIQRVKTVCRLSREVLDIATAGVRPGVTTDEIDRIVHEATIERNMYPSPLNYYNFPKSVCTSVNEVICHGIPDSRELQEGDIVNIDVSSFLNGFHGDLNETVFVGKPDPDSVRLVHCTYECLCAGIGVVKPEALYKHVGDAIEACAVQYGCSVVRTYTGHGVGHLFHTAPTICHYANNKSLGMMRPGHVFTIEPMINLGTWQDVTWPDNWTSATRDGKRSAQFEHTMVVTYDGVEILTDWTDGIPTYQKQLEGWNIPLPSPSHVVAKST</sequence>
<evidence type="ECO:0000256" key="1">
    <source>
        <dbReference type="ARBA" id="ARBA00004496"/>
    </source>
</evidence>
<evidence type="ECO:0000256" key="12">
    <source>
        <dbReference type="SAM" id="MobiDB-lite"/>
    </source>
</evidence>
<keyword evidence="4 9" id="KW-0645">Protease</keyword>
<evidence type="ECO:0000256" key="7">
    <source>
        <dbReference type="ARBA" id="ARBA00022801"/>
    </source>
</evidence>
<dbReference type="InterPro" id="IPR036005">
    <property type="entry name" value="Creatinase/aminopeptidase-like"/>
</dbReference>
<dbReference type="PANTHER" id="PTHR43330">
    <property type="entry name" value="METHIONINE AMINOPEPTIDASE"/>
    <property type="match status" value="1"/>
</dbReference>
<proteinExistence type="inferred from homology"/>
<comment type="catalytic activity">
    <reaction evidence="9 11">
        <text>Release of N-terminal amino acids, preferentially methionine, from peptides and arylamides.</text>
        <dbReference type="EC" id="3.4.11.18"/>
    </reaction>
</comment>
<reference evidence="14 15" key="1">
    <citation type="submission" date="2013-07" db="EMBL/GenBank/DDBJ databases">
        <authorList>
            <person name="Stoco P.H."/>
            <person name="Wagner G."/>
            <person name="Gerber A."/>
            <person name="Zaha A."/>
            <person name="Thompson C."/>
            <person name="Bartholomeu D.C."/>
            <person name="Luckemeyer D.D."/>
            <person name="Bahia D."/>
            <person name="Loreto E."/>
            <person name="Prestes E.B."/>
            <person name="Lima F.M."/>
            <person name="Rodrigues-Luiz G."/>
            <person name="Vallejo G.A."/>
            <person name="Filho J.F."/>
            <person name="Monteiro K.M."/>
            <person name="Tyler K.M."/>
            <person name="de Almeida L.G."/>
            <person name="Ortiz M.F."/>
            <person name="Siervo M.A."/>
            <person name="de Moraes M.H."/>
            <person name="Cunha O.L."/>
            <person name="Mendonca-Neto R."/>
            <person name="Silva R."/>
            <person name="Teixeira S.M."/>
            <person name="Murta S.M."/>
            <person name="Sincero T.C."/>
            <person name="Mendes T.A."/>
            <person name="Urmenyi T.P."/>
            <person name="Silva V.G."/>
            <person name="da Rocha W.D."/>
            <person name="Andersson B."/>
            <person name="Romanha A.J."/>
            <person name="Steindel M."/>
            <person name="de Vasconcelos A.T."/>
            <person name="Grisard E.C."/>
        </authorList>
    </citation>
    <scope>NUCLEOTIDE SEQUENCE [LARGE SCALE GENOMIC DNA]</scope>
    <source>
        <strain evidence="14 15">SC58</strain>
    </source>
</reference>
<dbReference type="InterPro" id="IPR000994">
    <property type="entry name" value="Pept_M24"/>
</dbReference>
<dbReference type="SUPFAM" id="SSF55920">
    <property type="entry name" value="Creatinase/aminopeptidase"/>
    <property type="match status" value="1"/>
</dbReference>
<feature type="compositionally biased region" description="Basic and acidic residues" evidence="12">
    <location>
        <begin position="86"/>
        <end position="107"/>
    </location>
</feature>
<dbReference type="GO" id="GO:0008270">
    <property type="term" value="F:zinc ion binding"/>
    <property type="evidence" value="ECO:0007669"/>
    <property type="project" value="UniProtKB-KW"/>
</dbReference>
<evidence type="ECO:0000313" key="14">
    <source>
        <dbReference type="EMBL" id="ESL05817.1"/>
    </source>
</evidence>
<feature type="binding site" evidence="9">
    <location>
        <position position="222"/>
    </location>
    <ligand>
        <name>Zn(2+)</name>
        <dbReference type="ChEBI" id="CHEBI:29105"/>
        <label>4</label>
        <note>catalytic</note>
    </ligand>
</feature>
<feature type="region of interest" description="Disordered" evidence="12">
    <location>
        <begin position="75"/>
        <end position="107"/>
    </location>
</feature>
<dbReference type="PANTHER" id="PTHR43330:SF7">
    <property type="entry name" value="METHIONINE AMINOPEPTIDASE 1"/>
    <property type="match status" value="1"/>
</dbReference>
<feature type="binding site" evidence="9">
    <location>
        <position position="211"/>
    </location>
    <ligand>
        <name>Zn(2+)</name>
        <dbReference type="ChEBI" id="CHEBI:29105"/>
        <label>3</label>
    </ligand>
</feature>
<comment type="subunit">
    <text evidence="9">Associates with the 60S ribosomal subunit of the 80S translational complex.</text>
</comment>
<keyword evidence="5 9" id="KW-0479">Metal-binding</keyword>
<protein>
    <recommendedName>
        <fullName evidence="11">Methionine aminopeptidase</fullName>
        <ecNumber evidence="11">3.4.11.18</ecNumber>
    </recommendedName>
</protein>
<evidence type="ECO:0000256" key="9">
    <source>
        <dbReference type="HAMAP-Rule" id="MF_03174"/>
    </source>
</evidence>
<keyword evidence="2 9" id="KW-0031">Aminopeptidase</keyword>
<feature type="domain" description="C6H2-type" evidence="13">
    <location>
        <begin position="1"/>
        <end position="52"/>
    </location>
</feature>
<keyword evidence="3 9" id="KW-0963">Cytoplasm</keyword>
<comment type="similarity">
    <text evidence="9 10">Belongs to the peptidase M24A family. Methionine aminopeptidase type 1 subfamily.</text>
</comment>
<organism evidence="14 15">
    <name type="scientific">Trypanosoma rangeli SC58</name>
    <dbReference type="NCBI Taxonomy" id="429131"/>
    <lineage>
        <taxon>Eukaryota</taxon>
        <taxon>Discoba</taxon>
        <taxon>Euglenozoa</taxon>
        <taxon>Kinetoplastea</taxon>
        <taxon>Metakinetoplastina</taxon>
        <taxon>Trypanosomatida</taxon>
        <taxon>Trypanosomatidae</taxon>
        <taxon>Trypanosoma</taxon>
        <taxon>Herpetosoma</taxon>
    </lineage>
</organism>
<evidence type="ECO:0000256" key="3">
    <source>
        <dbReference type="ARBA" id="ARBA00022490"/>
    </source>
</evidence>
<dbReference type="InterPro" id="IPR002467">
    <property type="entry name" value="Pept_M24A_MAP1"/>
</dbReference>
<dbReference type="Proteomes" id="UP000031737">
    <property type="component" value="Unassembled WGS sequence"/>
</dbReference>
<dbReference type="InterPro" id="IPR031615">
    <property type="entry name" value="Zfn-C6H2"/>
</dbReference>
<dbReference type="GO" id="GO:0070006">
    <property type="term" value="F:metalloaminopeptidase activity"/>
    <property type="evidence" value="ECO:0007669"/>
    <property type="project" value="UniProtKB-UniRule"/>
</dbReference>
<dbReference type="AlphaFoldDB" id="A0A061IXQ5"/>
<dbReference type="VEuPathDB" id="TriTrypDB:TRSC58_06520"/>
<evidence type="ECO:0000259" key="13">
    <source>
        <dbReference type="PROSITE" id="PS52013"/>
    </source>
</evidence>
<dbReference type="GO" id="GO:0004239">
    <property type="term" value="F:initiator methionyl aminopeptidase activity"/>
    <property type="evidence" value="ECO:0007669"/>
    <property type="project" value="UniProtKB-UniRule"/>
</dbReference>
<evidence type="ECO:0000256" key="6">
    <source>
        <dbReference type="ARBA" id="ARBA00022771"/>
    </source>
</evidence>
<dbReference type="EC" id="3.4.11.18" evidence="11"/>
<feature type="binding site" evidence="9">
    <location>
        <position position="349"/>
    </location>
    <ligand>
        <name>Zn(2+)</name>
        <dbReference type="ChEBI" id="CHEBI:29105"/>
        <label>3</label>
    </ligand>
</feature>
<keyword evidence="7 9" id="KW-0378">Hydrolase</keyword>
<dbReference type="FunFam" id="3.90.230.10:FF:000010">
    <property type="entry name" value="Methionine aminopeptidase"/>
    <property type="match status" value="1"/>
</dbReference>
<dbReference type="Pfam" id="PF00557">
    <property type="entry name" value="Peptidase_M24"/>
    <property type="match status" value="1"/>
</dbReference>
<dbReference type="EMBL" id="AUPL01006520">
    <property type="protein sequence ID" value="ESL05817.1"/>
    <property type="molecule type" value="Genomic_DNA"/>
</dbReference>
<feature type="binding site" evidence="9">
    <location>
        <position position="285"/>
    </location>
    <ligand>
        <name>Zn(2+)</name>
        <dbReference type="ChEBI" id="CHEBI:29105"/>
        <label>4</label>
        <note>catalytic</note>
    </ligand>
</feature>
<keyword evidence="15" id="KW-1185">Reference proteome</keyword>
<feature type="binding site" evidence="9">
    <location>
        <position position="194"/>
    </location>
    <ligand>
        <name>a protein</name>
        <dbReference type="ChEBI" id="CHEBI:16541"/>
    </ligand>
    <ligandPart>
        <name>N-terminal L-methionine residue</name>
        <dbReference type="ChEBI" id="CHEBI:64731"/>
    </ligandPart>
</feature>
<comment type="subcellular location">
    <subcellularLocation>
        <location evidence="1 9">Cytoplasm</location>
    </subcellularLocation>
</comment>
<dbReference type="OrthoDB" id="3209743at2759"/>
<dbReference type="PRINTS" id="PR00599">
    <property type="entry name" value="MAPEPTIDASE"/>
</dbReference>
<evidence type="ECO:0000256" key="5">
    <source>
        <dbReference type="ARBA" id="ARBA00022723"/>
    </source>
</evidence>
<dbReference type="Gene3D" id="3.90.230.10">
    <property type="entry name" value="Creatinase/methionine aminopeptidase superfamily"/>
    <property type="match status" value="1"/>
</dbReference>
<dbReference type="GO" id="GO:0006508">
    <property type="term" value="P:proteolysis"/>
    <property type="evidence" value="ECO:0007669"/>
    <property type="project" value="UniProtKB-KW"/>
</dbReference>
<feature type="binding site" evidence="9">
    <location>
        <position position="318"/>
    </location>
    <ligand>
        <name>Zn(2+)</name>
        <dbReference type="ChEBI" id="CHEBI:29105"/>
        <label>4</label>
        <note>catalytic</note>
    </ligand>
</feature>
<dbReference type="NCBIfam" id="TIGR00500">
    <property type="entry name" value="met_pdase_I"/>
    <property type="match status" value="1"/>
</dbReference>
<comment type="caution">
    <text evidence="14">The sequence shown here is derived from an EMBL/GenBank/DDBJ whole genome shotgun (WGS) entry which is preliminary data.</text>
</comment>
<keyword evidence="8" id="KW-0862">Zinc</keyword>
<gene>
    <name evidence="14" type="ORF">TRSC58_06520</name>
</gene>
<evidence type="ECO:0000256" key="8">
    <source>
        <dbReference type="ARBA" id="ARBA00022833"/>
    </source>
</evidence>
<dbReference type="PROSITE" id="PS52013">
    <property type="entry name" value="ZF_C6H2"/>
    <property type="match status" value="1"/>
</dbReference>
<dbReference type="PROSITE" id="PS00680">
    <property type="entry name" value="MAP_1"/>
    <property type="match status" value="1"/>
</dbReference>
<dbReference type="CDD" id="cd01086">
    <property type="entry name" value="MetAP1"/>
    <property type="match status" value="1"/>
</dbReference>
<keyword evidence="6 10" id="KW-0863">Zinc-finger</keyword>
<comment type="cofactor">
    <cofactor evidence="9">
        <name>Zn(2+)</name>
        <dbReference type="ChEBI" id="CHEBI:29105"/>
    </cofactor>
    <cofactor evidence="9">
        <name>Co(2+)</name>
        <dbReference type="ChEBI" id="CHEBI:48828"/>
    </cofactor>
    <cofactor evidence="9">
        <name>Mn(2+)</name>
        <dbReference type="ChEBI" id="CHEBI:29035"/>
    </cofactor>
    <cofactor evidence="9">
        <name>Fe(2+)</name>
        <dbReference type="ChEBI" id="CHEBI:29033"/>
    </cofactor>
    <text evidence="9">Binds 2 divalent metal cations per subunit. Has a high-affinity and a low affinity metal-binding site. The true nature of the physiological cofactor is under debate. The enzyme is active with zinc, cobalt, manganese or divalent iron ions. Has high activity with zinc; zinc cofactor is transferred into the active site region by the ZNG1 zinc chaperone.</text>
</comment>
<dbReference type="Pfam" id="PF15801">
    <property type="entry name" value="zf-C6H2"/>
    <property type="match status" value="1"/>
</dbReference>
<evidence type="ECO:0000256" key="10">
    <source>
        <dbReference type="PROSITE-ProRule" id="PRU01357"/>
    </source>
</evidence>
<feature type="binding site" evidence="9">
    <location>
        <position position="222"/>
    </location>
    <ligand>
        <name>Zn(2+)</name>
        <dbReference type="ChEBI" id="CHEBI:29105"/>
        <label>3</label>
    </ligand>
</feature>
<name>A0A061IXQ5_TRYRA</name>
<comment type="cofactor">
    <cofactor evidence="11">
        <name>Co(2+)</name>
        <dbReference type="ChEBI" id="CHEBI:48828"/>
    </cofactor>
    <cofactor evidence="11">
        <name>Zn(2+)</name>
        <dbReference type="ChEBI" id="CHEBI:29105"/>
    </cofactor>
    <cofactor evidence="11">
        <name>Mn(2+)</name>
        <dbReference type="ChEBI" id="CHEBI:29035"/>
    </cofactor>
    <cofactor evidence="11">
        <name>Fe(2+)</name>
        <dbReference type="ChEBI" id="CHEBI:29033"/>
    </cofactor>
    <text evidence="11">Binds 2 divalent metal cations per subunit. Has a high-affinity and a low affinity metal-binding site. The true nature of the physiological cofactor is under debate. The enzyme is active with cobalt, zinc, manganese or divalent iron ions.</text>
</comment>
<evidence type="ECO:0000256" key="11">
    <source>
        <dbReference type="RuleBase" id="RU003653"/>
    </source>
</evidence>
<accession>A0A061IXQ5</accession>
<dbReference type="HAMAP" id="MF_01974">
    <property type="entry name" value="MetAP_1"/>
    <property type="match status" value="1"/>
</dbReference>
<dbReference type="InterPro" id="IPR001714">
    <property type="entry name" value="Pept_M24_MAP"/>
</dbReference>
<dbReference type="GO" id="GO:0005829">
    <property type="term" value="C:cytosol"/>
    <property type="evidence" value="ECO:0007669"/>
    <property type="project" value="TreeGrafter"/>
</dbReference>